<feature type="domain" description="Carboxymuconolactone decarboxylase-like" evidence="1">
    <location>
        <begin position="36"/>
        <end position="118"/>
    </location>
</feature>
<dbReference type="Pfam" id="PF02627">
    <property type="entry name" value="CMD"/>
    <property type="match status" value="1"/>
</dbReference>
<name>A0ABT7AG99_9HYPH</name>
<proteinExistence type="predicted"/>
<protein>
    <submittedName>
        <fullName evidence="2">4-carboxymuconolactone decarboxylase</fullName>
        <ecNumber evidence="2">4.1.1.44</ecNumber>
    </submittedName>
</protein>
<accession>A0ABT7AG99</accession>
<reference evidence="2 3" key="1">
    <citation type="submission" date="2023-05" db="EMBL/GenBank/DDBJ databases">
        <title>Chelatococcus sp. nov., a moderately thermophilic bacterium isolated from hot spring microbial mat.</title>
        <authorList>
            <person name="Hu C.-J."/>
            <person name="Li W.-J."/>
        </authorList>
    </citation>
    <scope>NUCLEOTIDE SEQUENCE [LARGE SCALE GENOMIC DNA]</scope>
    <source>
        <strain evidence="2 3">SYSU G07232</strain>
    </source>
</reference>
<gene>
    <name evidence="2" type="primary">pcaC</name>
    <name evidence="2" type="ORF">QNA08_09170</name>
</gene>
<sequence>MKDEDRYAQGMTVRRAVLGDAWVDRANARRNAFNTDFQDFITRYAWGDIWSRPGLDRRTRSVIVLSVTTALRHWDEFRIHVRGALNNGLTRDEIKEILLQSAIYAGVPAANHAFKEAEAVFAEIDADR</sequence>
<dbReference type="InterPro" id="IPR003779">
    <property type="entry name" value="CMD-like"/>
</dbReference>
<keyword evidence="3" id="KW-1185">Reference proteome</keyword>
<evidence type="ECO:0000313" key="2">
    <source>
        <dbReference type="EMBL" id="MDJ1158402.1"/>
    </source>
</evidence>
<dbReference type="EC" id="4.1.1.44" evidence="2"/>
<dbReference type="InterPro" id="IPR052512">
    <property type="entry name" value="4CMD/NDH-1_regulator"/>
</dbReference>
<dbReference type="RefSeq" id="WP_283740402.1">
    <property type="nucleotide sequence ID" value="NZ_JASJEV010000005.1"/>
</dbReference>
<dbReference type="EMBL" id="JASJEV010000005">
    <property type="protein sequence ID" value="MDJ1158402.1"/>
    <property type="molecule type" value="Genomic_DNA"/>
</dbReference>
<dbReference type="Proteomes" id="UP001321492">
    <property type="component" value="Unassembled WGS sequence"/>
</dbReference>
<organism evidence="2 3">
    <name type="scientific">Chelatococcus albus</name>
    <dbReference type="NCBI Taxonomy" id="3047466"/>
    <lineage>
        <taxon>Bacteria</taxon>
        <taxon>Pseudomonadati</taxon>
        <taxon>Pseudomonadota</taxon>
        <taxon>Alphaproteobacteria</taxon>
        <taxon>Hyphomicrobiales</taxon>
        <taxon>Chelatococcaceae</taxon>
        <taxon>Chelatococcus</taxon>
    </lineage>
</organism>
<comment type="caution">
    <text evidence="2">The sequence shown here is derived from an EMBL/GenBank/DDBJ whole genome shotgun (WGS) entry which is preliminary data.</text>
</comment>
<keyword evidence="2" id="KW-0456">Lyase</keyword>
<evidence type="ECO:0000259" key="1">
    <source>
        <dbReference type="Pfam" id="PF02627"/>
    </source>
</evidence>
<dbReference type="SUPFAM" id="SSF69118">
    <property type="entry name" value="AhpD-like"/>
    <property type="match status" value="1"/>
</dbReference>
<dbReference type="Gene3D" id="1.20.1290.10">
    <property type="entry name" value="AhpD-like"/>
    <property type="match status" value="1"/>
</dbReference>
<dbReference type="InterPro" id="IPR029032">
    <property type="entry name" value="AhpD-like"/>
</dbReference>
<dbReference type="GO" id="GO:0047575">
    <property type="term" value="F:4-carboxymuconolactone decarboxylase activity"/>
    <property type="evidence" value="ECO:0007669"/>
    <property type="project" value="UniProtKB-EC"/>
</dbReference>
<dbReference type="NCBIfam" id="TIGR02425">
    <property type="entry name" value="decarb_PcaC"/>
    <property type="match status" value="1"/>
</dbReference>
<evidence type="ECO:0000313" key="3">
    <source>
        <dbReference type="Proteomes" id="UP001321492"/>
    </source>
</evidence>
<dbReference type="PANTHER" id="PTHR33570">
    <property type="entry name" value="4-CARBOXYMUCONOLACTONE DECARBOXYLASE FAMILY PROTEIN"/>
    <property type="match status" value="1"/>
</dbReference>
<dbReference type="PANTHER" id="PTHR33570:SF2">
    <property type="entry name" value="CARBOXYMUCONOLACTONE DECARBOXYLASE-LIKE DOMAIN-CONTAINING PROTEIN"/>
    <property type="match status" value="1"/>
</dbReference>
<dbReference type="InterPro" id="IPR012788">
    <property type="entry name" value="Decarb_PcaC"/>
</dbReference>